<evidence type="ECO:0000313" key="4">
    <source>
        <dbReference type="Proteomes" id="UP000308181"/>
    </source>
</evidence>
<comment type="caution">
    <text evidence="3">The sequence shown here is derived from an EMBL/GenBank/DDBJ whole genome shotgun (WGS) entry which is preliminary data.</text>
</comment>
<dbReference type="EMBL" id="SWBP01000001">
    <property type="protein sequence ID" value="TKC01009.1"/>
    <property type="molecule type" value="Genomic_DNA"/>
</dbReference>
<dbReference type="PANTHER" id="PTHR43794:SF11">
    <property type="entry name" value="AMIDOHYDROLASE-RELATED DOMAIN-CONTAINING PROTEIN"/>
    <property type="match status" value="1"/>
</dbReference>
<reference evidence="3 4" key="1">
    <citation type="submission" date="2019-04" db="EMBL/GenBank/DDBJ databases">
        <title>Pedobacter sp. AR-3-17 sp. nov., isolated from Arctic soil.</title>
        <authorList>
            <person name="Dahal R.H."/>
            <person name="Kim D.-U."/>
        </authorList>
    </citation>
    <scope>NUCLEOTIDE SEQUENCE [LARGE SCALE GENOMIC DNA]</scope>
    <source>
        <strain evidence="3 4">AR-3-17</strain>
    </source>
</reference>
<dbReference type="InterPro" id="IPR050287">
    <property type="entry name" value="MTA/SAH_deaminase"/>
</dbReference>
<accession>A0A4U1C6G9</accession>
<dbReference type="GO" id="GO:0016810">
    <property type="term" value="F:hydrolase activity, acting on carbon-nitrogen (but not peptide) bonds"/>
    <property type="evidence" value="ECO:0007669"/>
    <property type="project" value="InterPro"/>
</dbReference>
<protein>
    <submittedName>
        <fullName evidence="3">Amidohydrolase</fullName>
    </submittedName>
</protein>
<proteinExistence type="predicted"/>
<evidence type="ECO:0000256" key="1">
    <source>
        <dbReference type="ARBA" id="ARBA00022801"/>
    </source>
</evidence>
<dbReference type="InterPro" id="IPR006680">
    <property type="entry name" value="Amidohydro-rel"/>
</dbReference>
<keyword evidence="1 3" id="KW-0378">Hydrolase</keyword>
<dbReference type="AlphaFoldDB" id="A0A4U1C6G9"/>
<evidence type="ECO:0000313" key="3">
    <source>
        <dbReference type="EMBL" id="TKC01009.1"/>
    </source>
</evidence>
<organism evidence="3 4">
    <name type="scientific">Pedobacter cryophilus</name>
    <dbReference type="NCBI Taxonomy" id="2571271"/>
    <lineage>
        <taxon>Bacteria</taxon>
        <taxon>Pseudomonadati</taxon>
        <taxon>Bacteroidota</taxon>
        <taxon>Sphingobacteriia</taxon>
        <taxon>Sphingobacteriales</taxon>
        <taxon>Sphingobacteriaceae</taxon>
        <taxon>Pedobacter</taxon>
    </lineage>
</organism>
<gene>
    <name evidence="3" type="ORF">FA046_04865</name>
</gene>
<dbReference type="InterPro" id="IPR032466">
    <property type="entry name" value="Metal_Hydrolase"/>
</dbReference>
<dbReference type="RefSeq" id="WP_136825214.1">
    <property type="nucleotide sequence ID" value="NZ_SWBP01000001.1"/>
</dbReference>
<dbReference type="Pfam" id="PF01979">
    <property type="entry name" value="Amidohydro_1"/>
    <property type="match status" value="1"/>
</dbReference>
<name>A0A4U1C6G9_9SPHI</name>
<dbReference type="SUPFAM" id="SSF51338">
    <property type="entry name" value="Composite domain of metallo-dependent hydrolases"/>
    <property type="match status" value="1"/>
</dbReference>
<sequence length="387" mass="43798">MRRFSADYIFTLEGEPIQNGIVVTDDLGKILAVTNEKALSDPNIERFNGVIVPGFVNAHCHLELSHLHQKIEKGTGLIPFIKNVIGKRQEEEEKVINAMKKADEQMFQNGIVAVGDIANQSISASVKEKSNIKYHTFIEMLGFDPAKAEATIAQALKLQTHFQNSSSITPHAPYSLSKELLKNLTKFCKKVNNPISIHNQENEEENFLYRYKDGPFMEFFKEMNINVDGFKAQSKNSLQTLIPFLPDNQPILLVHNTYTSLKDIYFTKRFNLKINWCFCPNANLYIENKLPTFDFFKHNNYPITIGTDSLASNDQLCLLSEMKVLQKNIDYLSFTQLLQWATINGAKFLGFDNDLGTIATGKTPGLNLISHLKNGKLSDKSTVKKLI</sequence>
<dbReference type="Gene3D" id="2.30.40.10">
    <property type="entry name" value="Urease, subunit C, domain 1"/>
    <property type="match status" value="1"/>
</dbReference>
<feature type="domain" description="Amidohydrolase-related" evidence="2">
    <location>
        <begin position="50"/>
        <end position="369"/>
    </location>
</feature>
<dbReference type="Proteomes" id="UP000308181">
    <property type="component" value="Unassembled WGS sequence"/>
</dbReference>
<dbReference type="Gene3D" id="3.20.20.140">
    <property type="entry name" value="Metal-dependent hydrolases"/>
    <property type="match status" value="1"/>
</dbReference>
<dbReference type="InterPro" id="IPR011059">
    <property type="entry name" value="Metal-dep_hydrolase_composite"/>
</dbReference>
<evidence type="ECO:0000259" key="2">
    <source>
        <dbReference type="Pfam" id="PF01979"/>
    </source>
</evidence>
<dbReference type="SUPFAM" id="SSF51556">
    <property type="entry name" value="Metallo-dependent hydrolases"/>
    <property type="match status" value="1"/>
</dbReference>
<dbReference type="OrthoDB" id="9807210at2"/>
<dbReference type="PANTHER" id="PTHR43794">
    <property type="entry name" value="AMINOHYDROLASE SSNA-RELATED"/>
    <property type="match status" value="1"/>
</dbReference>
<keyword evidence="4" id="KW-1185">Reference proteome</keyword>